<feature type="compositionally biased region" description="Gly residues" evidence="1">
    <location>
        <begin position="260"/>
        <end position="273"/>
    </location>
</feature>
<evidence type="ECO:0000313" key="2">
    <source>
        <dbReference type="EMBL" id="MFC5155984.1"/>
    </source>
</evidence>
<sequence length="431" mass="44799">MLGVLITGGDTAAPGTALLIAAAPVGKGRLVDASSVLPALAAVPPSVLTGTSAATVIELADPLDPQTVLTRIRSAAAAPGPLFLYVAGQLQLDRKQRLPHLALARSTPSTLRYTGLPWHWLASELTIRRPGTTTVFVDLVADPEAWRRVGEEGLGLGLSIRLYGRVAPPASRREEPGPAYLRACAAIWRGGSRPDLDTLHEQAAIQAGMSGALLLSGTPALPANTGAAGRDAPQAMTPPPAVHDPAGTRRPAPVPAGAAGAAGGGQGRGGSGPQQGSPEPARAAIPVGDGDPHPAILAAAQAGRHSEAAAAAAAWEQQEMRAHGPGSVQAIHWLEVRADLARLAREPRLSCELWMTAADARLTREQASDDPDVEAAVDRAHHQWEQIEDAAGARALAPRLVALRRRVPGRQRGALRVLQRRLESLHAARPV</sequence>
<proteinExistence type="predicted"/>
<dbReference type="EMBL" id="JBHSKP010000027">
    <property type="protein sequence ID" value="MFC5155984.1"/>
    <property type="molecule type" value="Genomic_DNA"/>
</dbReference>
<reference evidence="3" key="1">
    <citation type="journal article" date="2019" name="Int. J. Syst. Evol. Microbiol.">
        <title>The Global Catalogue of Microorganisms (GCM) 10K type strain sequencing project: providing services to taxonomists for standard genome sequencing and annotation.</title>
        <authorList>
            <consortium name="The Broad Institute Genomics Platform"/>
            <consortium name="The Broad Institute Genome Sequencing Center for Infectious Disease"/>
            <person name="Wu L."/>
            <person name="Ma J."/>
        </authorList>
    </citation>
    <scope>NUCLEOTIDE SEQUENCE [LARGE SCALE GENOMIC DNA]</scope>
    <source>
        <strain evidence="3">PCU 266</strain>
    </source>
</reference>
<dbReference type="RefSeq" id="WP_344484575.1">
    <property type="nucleotide sequence ID" value="NZ_BAAASB010000024.1"/>
</dbReference>
<gene>
    <name evidence="2" type="ORF">ACFPRH_30155</name>
</gene>
<organism evidence="2 3">
    <name type="scientific">Streptomyces amakusaensis</name>
    <dbReference type="NCBI Taxonomy" id="67271"/>
    <lineage>
        <taxon>Bacteria</taxon>
        <taxon>Bacillati</taxon>
        <taxon>Actinomycetota</taxon>
        <taxon>Actinomycetes</taxon>
        <taxon>Kitasatosporales</taxon>
        <taxon>Streptomycetaceae</taxon>
        <taxon>Streptomyces</taxon>
    </lineage>
</organism>
<feature type="region of interest" description="Disordered" evidence="1">
    <location>
        <begin position="222"/>
        <end position="291"/>
    </location>
</feature>
<name>A0ABW0AVE7_9ACTN</name>
<evidence type="ECO:0000256" key="1">
    <source>
        <dbReference type="SAM" id="MobiDB-lite"/>
    </source>
</evidence>
<feature type="compositionally biased region" description="Low complexity" evidence="1">
    <location>
        <begin position="248"/>
        <end position="259"/>
    </location>
</feature>
<accession>A0ABW0AVE7</accession>
<keyword evidence="3" id="KW-1185">Reference proteome</keyword>
<protein>
    <submittedName>
        <fullName evidence="2">Uncharacterized protein</fullName>
    </submittedName>
</protein>
<dbReference type="Proteomes" id="UP001596160">
    <property type="component" value="Unassembled WGS sequence"/>
</dbReference>
<evidence type="ECO:0000313" key="3">
    <source>
        <dbReference type="Proteomes" id="UP001596160"/>
    </source>
</evidence>
<comment type="caution">
    <text evidence="2">The sequence shown here is derived from an EMBL/GenBank/DDBJ whole genome shotgun (WGS) entry which is preliminary data.</text>
</comment>